<reference evidence="2" key="1">
    <citation type="journal article" date="2021" name="PeerJ">
        <title>Extensive microbial diversity within the chicken gut microbiome revealed by metagenomics and culture.</title>
        <authorList>
            <person name="Gilroy R."/>
            <person name="Ravi A."/>
            <person name="Getino M."/>
            <person name="Pursley I."/>
            <person name="Horton D.L."/>
            <person name="Alikhan N.F."/>
            <person name="Baker D."/>
            <person name="Gharbi K."/>
            <person name="Hall N."/>
            <person name="Watson M."/>
            <person name="Adriaenssens E.M."/>
            <person name="Foster-Nyarko E."/>
            <person name="Jarju S."/>
            <person name="Secka A."/>
            <person name="Antonio M."/>
            <person name="Oren A."/>
            <person name="Chaudhuri R.R."/>
            <person name="La Ragione R."/>
            <person name="Hildebrand F."/>
            <person name="Pallen M.J."/>
        </authorList>
    </citation>
    <scope>NUCLEOTIDE SEQUENCE</scope>
    <source>
        <strain evidence="2">CHK199-9574</strain>
    </source>
</reference>
<dbReference type="GO" id="GO:0006508">
    <property type="term" value="P:proteolysis"/>
    <property type="evidence" value="ECO:0007669"/>
    <property type="project" value="InterPro"/>
</dbReference>
<dbReference type="InterPro" id="IPR036034">
    <property type="entry name" value="PDZ_sf"/>
</dbReference>
<dbReference type="PRINTS" id="PR00834">
    <property type="entry name" value="PROTEASES2C"/>
</dbReference>
<accession>A0A9D2CG83</accession>
<proteinExistence type="predicted"/>
<dbReference type="PROSITE" id="PS51257">
    <property type="entry name" value="PROKAR_LIPOPROTEIN"/>
    <property type="match status" value="1"/>
</dbReference>
<evidence type="ECO:0000256" key="1">
    <source>
        <dbReference type="SAM" id="SignalP"/>
    </source>
</evidence>
<reference evidence="2" key="2">
    <citation type="submission" date="2021-04" db="EMBL/GenBank/DDBJ databases">
        <authorList>
            <person name="Gilroy R."/>
        </authorList>
    </citation>
    <scope>NUCLEOTIDE SEQUENCE</scope>
    <source>
        <strain evidence="2">CHK199-9574</strain>
    </source>
</reference>
<protein>
    <submittedName>
        <fullName evidence="2">Trypsin-like peptidase domain-containing protein</fullName>
    </submittedName>
</protein>
<evidence type="ECO:0000313" key="3">
    <source>
        <dbReference type="Proteomes" id="UP000824135"/>
    </source>
</evidence>
<keyword evidence="1" id="KW-0732">Signal</keyword>
<dbReference type="Gene3D" id="2.40.10.10">
    <property type="entry name" value="Trypsin-like serine proteases"/>
    <property type="match status" value="2"/>
</dbReference>
<dbReference type="SUPFAM" id="SSF50156">
    <property type="entry name" value="PDZ domain-like"/>
    <property type="match status" value="1"/>
</dbReference>
<dbReference type="PANTHER" id="PTHR43019">
    <property type="entry name" value="SERINE ENDOPROTEASE DEGS"/>
    <property type="match status" value="1"/>
</dbReference>
<dbReference type="InterPro" id="IPR001940">
    <property type="entry name" value="Peptidase_S1C"/>
</dbReference>
<name>A0A9D2CG83_9FIRM</name>
<feature type="chain" id="PRO_5039241707" evidence="1">
    <location>
        <begin position="24"/>
        <end position="480"/>
    </location>
</feature>
<dbReference type="InterPro" id="IPR043504">
    <property type="entry name" value="Peptidase_S1_PA_chymotrypsin"/>
</dbReference>
<dbReference type="EMBL" id="DXCO01000038">
    <property type="protein sequence ID" value="HIY78644.1"/>
    <property type="molecule type" value="Genomic_DNA"/>
</dbReference>
<comment type="caution">
    <text evidence="2">The sequence shown here is derived from an EMBL/GenBank/DDBJ whole genome shotgun (WGS) entry which is preliminary data.</text>
</comment>
<organism evidence="2 3">
    <name type="scientific">Candidatus Borkfalkia excrementavium</name>
    <dbReference type="NCBI Taxonomy" id="2838505"/>
    <lineage>
        <taxon>Bacteria</taxon>
        <taxon>Bacillati</taxon>
        <taxon>Bacillota</taxon>
        <taxon>Clostridia</taxon>
        <taxon>Christensenellales</taxon>
        <taxon>Christensenellaceae</taxon>
        <taxon>Candidatus Borkfalkia</taxon>
    </lineage>
</organism>
<dbReference type="Pfam" id="PF13365">
    <property type="entry name" value="Trypsin_2"/>
    <property type="match status" value="1"/>
</dbReference>
<dbReference type="PANTHER" id="PTHR43019:SF23">
    <property type="entry name" value="PROTEASE DO-LIKE 5, CHLOROPLASTIC"/>
    <property type="match status" value="1"/>
</dbReference>
<dbReference type="Proteomes" id="UP000824135">
    <property type="component" value="Unassembled WGS sequence"/>
</dbReference>
<dbReference type="GO" id="GO:0004252">
    <property type="term" value="F:serine-type endopeptidase activity"/>
    <property type="evidence" value="ECO:0007669"/>
    <property type="project" value="InterPro"/>
</dbReference>
<dbReference type="AlphaFoldDB" id="A0A9D2CG83"/>
<evidence type="ECO:0000313" key="2">
    <source>
        <dbReference type="EMBL" id="HIY78644.1"/>
    </source>
</evidence>
<dbReference type="InterPro" id="IPR009003">
    <property type="entry name" value="Peptidase_S1_PA"/>
</dbReference>
<dbReference type="SUPFAM" id="SSF50494">
    <property type="entry name" value="Trypsin-like serine proteases"/>
    <property type="match status" value="1"/>
</dbReference>
<gene>
    <name evidence="2" type="ORF">H9728_06330</name>
</gene>
<feature type="signal peptide" evidence="1">
    <location>
        <begin position="1"/>
        <end position="23"/>
    </location>
</feature>
<sequence length="480" mass="50969">MKRTYRIILAVLTLVLALSLVLAGCSSQENGAVYVVSIAQTDGSGEESEFTVTYSDGTTSTFTVKNGKDGEDGAVSAADLYEEYKEIYGEDLTYEQFLEKYLTVSVPEDNSATIAKALLSCVRVYTEFTTTTLSGGWGGMQQTKGVSVSTGAGVVYQMDEDYTYFVTNYHVVYNENANADNGSNIARKIAVYAYGSQTSPYNSGEKGSDGYDVIEYGSDAILCDYVGGAASLDIAILRADTDDVLNVNEDMCAVTLADGYSVGETAIAVGNPEDEGMSVTEGIVSADSEYITLSVDGTSRQYRSMRIDTALYEGNSGGGVFNEDGELIGLANAGDGSDQNVNYAIPVSIVKGGADNIIYNSRNGGTSGVTRPTLGVTVSIASSKYVYDEETASGKITETLEVSAVTEGSIAEKMGLAVGDEVLAFVINGTEHEIDRSFQIGDLLLTLRAGDKISFKIRQSGQDTETSEYEILSSDLVSVE</sequence>
<dbReference type="Gene3D" id="2.30.42.10">
    <property type="match status" value="1"/>
</dbReference>